<proteinExistence type="predicted"/>
<dbReference type="EMBL" id="CM007904">
    <property type="protein sequence ID" value="OTF95721.1"/>
    <property type="molecule type" value="Genomic_DNA"/>
</dbReference>
<dbReference type="InParanoid" id="A0A251SAZ5"/>
<name>A0A251SAZ5_HELAN</name>
<dbReference type="AlphaFoldDB" id="A0A251SAZ5"/>
<evidence type="ECO:0000313" key="3">
    <source>
        <dbReference type="Proteomes" id="UP000215914"/>
    </source>
</evidence>
<protein>
    <submittedName>
        <fullName evidence="2">Uncharacterized protein</fullName>
    </submittedName>
</protein>
<keyword evidence="3" id="KW-1185">Reference proteome</keyword>
<accession>A0A251SAZ5</accession>
<reference evidence="1 3" key="1">
    <citation type="journal article" date="2017" name="Nature">
        <title>The sunflower genome provides insights into oil metabolism, flowering and Asterid evolution.</title>
        <authorList>
            <person name="Badouin H."/>
            <person name="Gouzy J."/>
            <person name="Grassa C.J."/>
            <person name="Murat F."/>
            <person name="Staton S.E."/>
            <person name="Cottret L."/>
            <person name="Lelandais-Briere C."/>
            <person name="Owens G.L."/>
            <person name="Carrere S."/>
            <person name="Mayjonade B."/>
            <person name="Legrand L."/>
            <person name="Gill N."/>
            <person name="Kane N.C."/>
            <person name="Bowers J.E."/>
            <person name="Hubner S."/>
            <person name="Bellec A."/>
            <person name="Berard A."/>
            <person name="Berges H."/>
            <person name="Blanchet N."/>
            <person name="Boniface M.C."/>
            <person name="Brunel D."/>
            <person name="Catrice O."/>
            <person name="Chaidir N."/>
            <person name="Claudel C."/>
            <person name="Donnadieu C."/>
            <person name="Faraut T."/>
            <person name="Fievet G."/>
            <person name="Helmstetter N."/>
            <person name="King M."/>
            <person name="Knapp S.J."/>
            <person name="Lai Z."/>
            <person name="Le Paslier M.C."/>
            <person name="Lippi Y."/>
            <person name="Lorenzon L."/>
            <person name="Mandel J.R."/>
            <person name="Marage G."/>
            <person name="Marchand G."/>
            <person name="Marquand E."/>
            <person name="Bret-Mestries E."/>
            <person name="Morien E."/>
            <person name="Nambeesan S."/>
            <person name="Nguyen T."/>
            <person name="Pegot-Espagnet P."/>
            <person name="Pouilly N."/>
            <person name="Raftis F."/>
            <person name="Sallet E."/>
            <person name="Schiex T."/>
            <person name="Thomas J."/>
            <person name="Vandecasteele C."/>
            <person name="Vares D."/>
            <person name="Vear F."/>
            <person name="Vautrin S."/>
            <person name="Crespi M."/>
            <person name="Mangin B."/>
            <person name="Burke J.M."/>
            <person name="Salse J."/>
            <person name="Munos S."/>
            <person name="Vincourt P."/>
            <person name="Rieseberg L.H."/>
            <person name="Langlade N.B."/>
        </authorList>
    </citation>
    <scope>NUCLEOTIDE SEQUENCE [LARGE SCALE GENOMIC DNA]</scope>
    <source>
        <strain evidence="3">cv. SF193</strain>
        <tissue evidence="1">Leaves</tissue>
    </source>
</reference>
<dbReference type="EMBL" id="MNCJ02000330">
    <property type="protein sequence ID" value="KAF5765762.1"/>
    <property type="molecule type" value="Genomic_DNA"/>
</dbReference>
<reference evidence="1" key="3">
    <citation type="submission" date="2020-06" db="EMBL/GenBank/DDBJ databases">
        <title>Helianthus annuus Genome sequencing and assembly Release 2.</title>
        <authorList>
            <person name="Gouzy J."/>
            <person name="Langlade N."/>
            <person name="Munos S."/>
        </authorList>
    </citation>
    <scope>NUCLEOTIDE SEQUENCE</scope>
    <source>
        <tissue evidence="1">Leaves</tissue>
    </source>
</reference>
<gene>
    <name evidence="2" type="ORF">HannXRQ_Chr15g0486201</name>
    <name evidence="1" type="ORF">HanXRQr2_Chr15g0707481</name>
</gene>
<evidence type="ECO:0000313" key="1">
    <source>
        <dbReference type="EMBL" id="KAF5765762.1"/>
    </source>
</evidence>
<sequence>MALCRMLFVSDYNQVTKHAQLQNSRWLYVVLTDGRKEETSAMSTHEERCSRYSSLRLQPDGTRR</sequence>
<dbReference type="Gramene" id="mRNA:HanXRQr2_Chr15g0707481">
    <property type="protein sequence ID" value="mRNA:HanXRQr2_Chr15g0707481"/>
    <property type="gene ID" value="HanXRQr2_Chr15g0707481"/>
</dbReference>
<organism evidence="2 3">
    <name type="scientific">Helianthus annuus</name>
    <name type="common">Common sunflower</name>
    <dbReference type="NCBI Taxonomy" id="4232"/>
    <lineage>
        <taxon>Eukaryota</taxon>
        <taxon>Viridiplantae</taxon>
        <taxon>Streptophyta</taxon>
        <taxon>Embryophyta</taxon>
        <taxon>Tracheophyta</taxon>
        <taxon>Spermatophyta</taxon>
        <taxon>Magnoliopsida</taxon>
        <taxon>eudicotyledons</taxon>
        <taxon>Gunneridae</taxon>
        <taxon>Pentapetalae</taxon>
        <taxon>asterids</taxon>
        <taxon>campanulids</taxon>
        <taxon>Asterales</taxon>
        <taxon>Asteraceae</taxon>
        <taxon>Asteroideae</taxon>
        <taxon>Heliantheae alliance</taxon>
        <taxon>Heliantheae</taxon>
        <taxon>Helianthus</taxon>
    </lineage>
</organism>
<evidence type="ECO:0000313" key="2">
    <source>
        <dbReference type="EMBL" id="OTF95721.1"/>
    </source>
</evidence>
<dbReference type="Proteomes" id="UP000215914">
    <property type="component" value="Chromosome 15"/>
</dbReference>
<reference evidence="2" key="2">
    <citation type="submission" date="2017-02" db="EMBL/GenBank/DDBJ databases">
        <title>Sunflower complete genome.</title>
        <authorList>
            <person name="Langlade N."/>
            <person name="Munos S."/>
        </authorList>
    </citation>
    <scope>NUCLEOTIDE SEQUENCE [LARGE SCALE GENOMIC DNA]</scope>
    <source>
        <tissue evidence="2">Leaves</tissue>
    </source>
</reference>